<dbReference type="EMBL" id="FUWH01000003">
    <property type="protein sequence ID" value="SJZ63107.1"/>
    <property type="molecule type" value="Genomic_DNA"/>
</dbReference>
<evidence type="ECO:0000313" key="3">
    <source>
        <dbReference type="Proteomes" id="UP000190888"/>
    </source>
</evidence>
<dbReference type="Gene3D" id="3.10.450.50">
    <property type="match status" value="1"/>
</dbReference>
<dbReference type="STRING" id="413434.SAMN04488132_103234"/>
<dbReference type="Proteomes" id="UP000190888">
    <property type="component" value="Unassembled WGS sequence"/>
</dbReference>
<dbReference type="Pfam" id="PF14534">
    <property type="entry name" value="DUF4440"/>
    <property type="match status" value="1"/>
</dbReference>
<accession>A0A1T4M8D9</accession>
<keyword evidence="3" id="KW-1185">Reference proteome</keyword>
<dbReference type="InterPro" id="IPR032710">
    <property type="entry name" value="NTF2-like_dom_sf"/>
</dbReference>
<gene>
    <name evidence="2" type="ORF">SAMN04488132_103234</name>
</gene>
<dbReference type="RefSeq" id="WP_078830720.1">
    <property type="nucleotide sequence ID" value="NZ_FUWH01000003.1"/>
</dbReference>
<organism evidence="2 3">
    <name type="scientific">Sediminibacterium ginsengisoli</name>
    <dbReference type="NCBI Taxonomy" id="413434"/>
    <lineage>
        <taxon>Bacteria</taxon>
        <taxon>Pseudomonadati</taxon>
        <taxon>Bacteroidota</taxon>
        <taxon>Chitinophagia</taxon>
        <taxon>Chitinophagales</taxon>
        <taxon>Chitinophagaceae</taxon>
        <taxon>Sediminibacterium</taxon>
    </lineage>
</organism>
<evidence type="ECO:0000313" key="2">
    <source>
        <dbReference type="EMBL" id="SJZ63107.1"/>
    </source>
</evidence>
<feature type="domain" description="DUF4440" evidence="1">
    <location>
        <begin position="39"/>
        <end position="147"/>
    </location>
</feature>
<evidence type="ECO:0000259" key="1">
    <source>
        <dbReference type="Pfam" id="PF14534"/>
    </source>
</evidence>
<protein>
    <recommendedName>
        <fullName evidence="1">DUF4440 domain-containing protein</fullName>
    </recommendedName>
</protein>
<sequence length="156" mass="17703">MLKYIILITFCFFAEKSIAQVSKTDTLYKKVTALDSLVFTEGFNRCNLGVYDNIIAEDLEFYHDKGGITSGKAAFVASVKNNICNSKTPVKRTLDSMQVYTMQGNGQLYGAVQEGIHSFYHWGNNTWVKSGDARFLHVWLLDKGSWLLKRVVSYDH</sequence>
<name>A0A1T4M8D9_9BACT</name>
<dbReference type="InterPro" id="IPR027843">
    <property type="entry name" value="DUF4440"/>
</dbReference>
<dbReference type="AlphaFoldDB" id="A0A1T4M8D9"/>
<proteinExistence type="predicted"/>
<dbReference type="OrthoDB" id="1357763at2"/>
<dbReference type="SUPFAM" id="SSF54427">
    <property type="entry name" value="NTF2-like"/>
    <property type="match status" value="1"/>
</dbReference>
<reference evidence="2 3" key="1">
    <citation type="submission" date="2017-02" db="EMBL/GenBank/DDBJ databases">
        <authorList>
            <person name="Peterson S.W."/>
        </authorList>
    </citation>
    <scope>NUCLEOTIDE SEQUENCE [LARGE SCALE GENOMIC DNA]</scope>
    <source>
        <strain evidence="2 3">DSM 22335</strain>
    </source>
</reference>